<keyword evidence="4" id="KW-1185">Reference proteome</keyword>
<dbReference type="PANTHER" id="PTHR32208:SF56">
    <property type="entry name" value="GALACTOSE OXIDASE-RELATED"/>
    <property type="match status" value="1"/>
</dbReference>
<dbReference type="InterPro" id="IPR011043">
    <property type="entry name" value="Gal_Oxase/kelch_b-propeller"/>
</dbReference>
<dbReference type="Pfam" id="PF00024">
    <property type="entry name" value="PAN_1"/>
    <property type="match status" value="2"/>
</dbReference>
<feature type="chain" id="PRO_5034334438" description="Apple domain-containing protein" evidence="1">
    <location>
        <begin position="20"/>
        <end position="572"/>
    </location>
</feature>
<dbReference type="Proteomes" id="UP000651452">
    <property type="component" value="Unassembled WGS sequence"/>
</dbReference>
<evidence type="ECO:0000256" key="1">
    <source>
        <dbReference type="SAM" id="SignalP"/>
    </source>
</evidence>
<dbReference type="InterPro" id="IPR009880">
    <property type="entry name" value="Glyoxal_oxidase_N"/>
</dbReference>
<dbReference type="OrthoDB" id="2019572at2759"/>
<organism evidence="3 4">
    <name type="scientific">Ascochyta lentis</name>
    <dbReference type="NCBI Taxonomy" id="205686"/>
    <lineage>
        <taxon>Eukaryota</taxon>
        <taxon>Fungi</taxon>
        <taxon>Dikarya</taxon>
        <taxon>Ascomycota</taxon>
        <taxon>Pezizomycotina</taxon>
        <taxon>Dothideomycetes</taxon>
        <taxon>Pleosporomycetidae</taxon>
        <taxon>Pleosporales</taxon>
        <taxon>Pleosporineae</taxon>
        <taxon>Didymellaceae</taxon>
        <taxon>Ascochyta</taxon>
    </lineage>
</organism>
<evidence type="ECO:0000313" key="3">
    <source>
        <dbReference type="EMBL" id="KAF9697467.1"/>
    </source>
</evidence>
<feature type="domain" description="Apple" evidence="2">
    <location>
        <begin position="42"/>
        <end position="112"/>
    </location>
</feature>
<evidence type="ECO:0000259" key="2">
    <source>
        <dbReference type="PROSITE" id="PS50948"/>
    </source>
</evidence>
<feature type="domain" description="Apple" evidence="2">
    <location>
        <begin position="120"/>
        <end position="206"/>
    </location>
</feature>
<gene>
    <name evidence="3" type="ORF">EKO04_004541</name>
</gene>
<protein>
    <recommendedName>
        <fullName evidence="2">Apple domain-containing protein</fullName>
    </recommendedName>
</protein>
<feature type="signal peptide" evidence="1">
    <location>
        <begin position="1"/>
        <end position="19"/>
    </location>
</feature>
<name>A0A8H7J774_9PLEO</name>
<proteinExistence type="predicted"/>
<dbReference type="InterPro" id="IPR037293">
    <property type="entry name" value="Gal_Oxidase_central_sf"/>
</dbReference>
<dbReference type="SUPFAM" id="SSF50965">
    <property type="entry name" value="Galactose oxidase, central domain"/>
    <property type="match status" value="1"/>
</dbReference>
<dbReference type="Pfam" id="PF07250">
    <property type="entry name" value="Glyoxal_oxid_N"/>
    <property type="match status" value="1"/>
</dbReference>
<keyword evidence="1" id="KW-0732">Signal</keyword>
<sequence length="572" mass="61233">MSLHTTTIVSILLFSPCHAQIFQCPTTEERITTADGSIYAICQQTDYQGDTSKFVGAVATSSDCVNACNRDSACRQAVYDKAAFGCHLKTNNDLVLTQNQAFTTFKFVSKPTQGLTITGCPTGESNITSSPGSIFSLCPNTDYEGLTTNVVEGIISARDCSTACVRNVQCSQAVFQKSSSQCFIKGASKDLRWTYKTGLDTIRTVAKLDDASRVTSCPGGFTNITTDSGAGFATCAFSDFNAPSIEIQDDASHDSKNKLCHIKGNLTAPVWTFNQQYTSLQLGNTTSSATAAKLGKWSNVIQFSIIPVAAQRMWFLGITQFADCNFLTGAVSQRTVANTKHDIMFIGPMGGQTGELHNPSTNKWTILQGTVPEPLLAKDREGIWREDNHAWLFGWRNGSVFQAGPSKAMHWYYTANQGSVAPAGTRTTEMNQVCGFNVMYDVGKIPSAGGSQDYTDSAATKAARLISITDPGNPATVGRIPDMAWARGFANGVVLPNGKVIVTGGQSRSAVFTDIDSVLVPDMFDPASKTWIQLAPATVPRNHHSVSLLLPDGTVFVGGGGRCPAAQGDNLD</sequence>
<accession>A0A8H7J774</accession>
<dbReference type="EMBL" id="RZGK01000008">
    <property type="protein sequence ID" value="KAF9697467.1"/>
    <property type="molecule type" value="Genomic_DNA"/>
</dbReference>
<dbReference type="InterPro" id="IPR003609">
    <property type="entry name" value="Pan_app"/>
</dbReference>
<evidence type="ECO:0000313" key="4">
    <source>
        <dbReference type="Proteomes" id="UP000651452"/>
    </source>
</evidence>
<dbReference type="Gene3D" id="2.130.10.80">
    <property type="entry name" value="Galactose oxidase/kelch, beta-propeller"/>
    <property type="match status" value="1"/>
</dbReference>
<reference evidence="3" key="1">
    <citation type="submission" date="2018-12" db="EMBL/GenBank/DDBJ databases">
        <authorList>
            <person name="Syme R.A."/>
            <person name="Farfan-Caceres L."/>
            <person name="Lichtenzveig J."/>
        </authorList>
    </citation>
    <scope>NUCLEOTIDE SEQUENCE</scope>
    <source>
        <strain evidence="3">Al4</strain>
    </source>
</reference>
<reference evidence="3" key="2">
    <citation type="submission" date="2020-09" db="EMBL/GenBank/DDBJ databases">
        <title>Reference genome assembly for Australian Ascochyta lentis isolate Al4.</title>
        <authorList>
            <person name="Lee R.C."/>
            <person name="Farfan-Caceres L.M."/>
            <person name="Debler J.W."/>
            <person name="Williams A.H."/>
            <person name="Henares B.M."/>
        </authorList>
    </citation>
    <scope>NUCLEOTIDE SEQUENCE</scope>
    <source>
        <strain evidence="3">Al4</strain>
    </source>
</reference>
<dbReference type="PROSITE" id="PS50948">
    <property type="entry name" value="PAN"/>
    <property type="match status" value="2"/>
</dbReference>
<dbReference type="PANTHER" id="PTHR32208">
    <property type="entry name" value="SECRETED PROTEIN-RELATED"/>
    <property type="match status" value="1"/>
</dbReference>
<dbReference type="AlphaFoldDB" id="A0A8H7J774"/>
<comment type="caution">
    <text evidence="3">The sequence shown here is derived from an EMBL/GenBank/DDBJ whole genome shotgun (WGS) entry which is preliminary data.</text>
</comment>